<dbReference type="Proteomes" id="UP001159428">
    <property type="component" value="Unassembled WGS sequence"/>
</dbReference>
<dbReference type="AlphaFoldDB" id="A0AAU9VK47"/>
<name>A0AAU9VK47_9CNID</name>
<dbReference type="InterPro" id="IPR006612">
    <property type="entry name" value="THAP_Znf"/>
</dbReference>
<evidence type="ECO:0000256" key="12">
    <source>
        <dbReference type="PROSITE-ProRule" id="PRU00309"/>
    </source>
</evidence>
<keyword evidence="15" id="KW-1185">Reference proteome</keyword>
<evidence type="ECO:0000313" key="15">
    <source>
        <dbReference type="Proteomes" id="UP001159428"/>
    </source>
</evidence>
<evidence type="ECO:0000256" key="7">
    <source>
        <dbReference type="ARBA" id="ARBA00023054"/>
    </source>
</evidence>
<dbReference type="PROSITE" id="PS50950">
    <property type="entry name" value="ZF_THAP"/>
    <property type="match status" value="1"/>
</dbReference>
<dbReference type="GO" id="GO:0008270">
    <property type="term" value="F:zinc ion binding"/>
    <property type="evidence" value="ECO:0007669"/>
    <property type="project" value="UniProtKB-KW"/>
</dbReference>
<dbReference type="PANTHER" id="PTHR46600:SF1">
    <property type="entry name" value="THAP DOMAIN-CONTAINING PROTEIN 1"/>
    <property type="match status" value="1"/>
</dbReference>
<dbReference type="EMBL" id="CALNXJ010000001">
    <property type="protein sequence ID" value="CAH3031331.1"/>
    <property type="molecule type" value="Genomic_DNA"/>
</dbReference>
<evidence type="ECO:0000256" key="8">
    <source>
        <dbReference type="ARBA" id="ARBA00023125"/>
    </source>
</evidence>
<keyword evidence="10" id="KW-0539">Nucleus</keyword>
<evidence type="ECO:0000256" key="6">
    <source>
        <dbReference type="ARBA" id="ARBA00023015"/>
    </source>
</evidence>
<comment type="similarity">
    <text evidence="2">Belongs to the THAP1 family.</text>
</comment>
<dbReference type="SUPFAM" id="SSF57716">
    <property type="entry name" value="Glucocorticoid receptor-like (DNA-binding domain)"/>
    <property type="match status" value="1"/>
</dbReference>
<dbReference type="InterPro" id="IPR026516">
    <property type="entry name" value="THAP1/10"/>
</dbReference>
<dbReference type="GO" id="GO:0005654">
    <property type="term" value="C:nucleoplasm"/>
    <property type="evidence" value="ECO:0007669"/>
    <property type="project" value="UniProtKB-SubCell"/>
</dbReference>
<evidence type="ECO:0000256" key="3">
    <source>
        <dbReference type="ARBA" id="ARBA00022723"/>
    </source>
</evidence>
<comment type="subcellular location">
    <subcellularLocation>
        <location evidence="1">Nucleus</location>
        <location evidence="1">Nucleoplasm</location>
    </subcellularLocation>
</comment>
<keyword evidence="9" id="KW-0804">Transcription</keyword>
<evidence type="ECO:0000256" key="4">
    <source>
        <dbReference type="ARBA" id="ARBA00022771"/>
    </source>
</evidence>
<proteinExistence type="inferred from homology"/>
<keyword evidence="8 12" id="KW-0238">DNA-binding</keyword>
<dbReference type="Pfam" id="PF05485">
    <property type="entry name" value="THAP"/>
    <property type="match status" value="1"/>
</dbReference>
<dbReference type="PANTHER" id="PTHR46600">
    <property type="entry name" value="THAP DOMAIN-CONTAINING"/>
    <property type="match status" value="1"/>
</dbReference>
<evidence type="ECO:0000256" key="11">
    <source>
        <dbReference type="ARBA" id="ARBA00023306"/>
    </source>
</evidence>
<evidence type="ECO:0000256" key="10">
    <source>
        <dbReference type="ARBA" id="ARBA00023242"/>
    </source>
</evidence>
<sequence>MRNKDHCCVPKCNNNRSKVQSNITFHQFPKDKDLRRQWIIKIKRDVGRSFKVNGLLYIIVQFSVITNSTRVCSDHFKPTDIKKN</sequence>
<keyword evidence="7" id="KW-0175">Coiled coil</keyword>
<dbReference type="GO" id="GO:0043565">
    <property type="term" value="F:sequence-specific DNA binding"/>
    <property type="evidence" value="ECO:0007669"/>
    <property type="project" value="InterPro"/>
</dbReference>
<feature type="domain" description="THAP-type" evidence="13">
    <location>
        <begin position="1"/>
        <end position="84"/>
    </location>
</feature>
<evidence type="ECO:0000256" key="2">
    <source>
        <dbReference type="ARBA" id="ARBA00006177"/>
    </source>
</evidence>
<keyword evidence="3" id="KW-0479">Metal-binding</keyword>
<organism evidence="14 15">
    <name type="scientific">Pocillopora meandrina</name>
    <dbReference type="NCBI Taxonomy" id="46732"/>
    <lineage>
        <taxon>Eukaryota</taxon>
        <taxon>Metazoa</taxon>
        <taxon>Cnidaria</taxon>
        <taxon>Anthozoa</taxon>
        <taxon>Hexacorallia</taxon>
        <taxon>Scleractinia</taxon>
        <taxon>Astrocoeniina</taxon>
        <taxon>Pocilloporidae</taxon>
        <taxon>Pocillopora</taxon>
    </lineage>
</organism>
<reference evidence="14 15" key="1">
    <citation type="submission" date="2022-05" db="EMBL/GenBank/DDBJ databases">
        <authorList>
            <consortium name="Genoscope - CEA"/>
            <person name="William W."/>
        </authorList>
    </citation>
    <scope>NUCLEOTIDE SEQUENCE [LARGE SCALE GENOMIC DNA]</scope>
</reference>
<protein>
    <recommendedName>
        <fullName evidence="13">THAP-type domain-containing protein</fullName>
    </recommendedName>
</protein>
<gene>
    <name evidence="14" type="ORF">PMEA_00000017</name>
</gene>
<keyword evidence="5" id="KW-0862">Zinc</keyword>
<keyword evidence="4 12" id="KW-0863">Zinc-finger</keyword>
<evidence type="ECO:0000256" key="5">
    <source>
        <dbReference type="ARBA" id="ARBA00022833"/>
    </source>
</evidence>
<keyword evidence="11" id="KW-0131">Cell cycle</keyword>
<evidence type="ECO:0000256" key="1">
    <source>
        <dbReference type="ARBA" id="ARBA00004642"/>
    </source>
</evidence>
<accession>A0AAU9VK47</accession>
<evidence type="ECO:0000313" key="14">
    <source>
        <dbReference type="EMBL" id="CAH3031331.1"/>
    </source>
</evidence>
<keyword evidence="6" id="KW-0805">Transcription regulation</keyword>
<comment type="caution">
    <text evidence="14">The sequence shown here is derived from an EMBL/GenBank/DDBJ whole genome shotgun (WGS) entry which is preliminary data.</text>
</comment>
<evidence type="ECO:0000259" key="13">
    <source>
        <dbReference type="PROSITE" id="PS50950"/>
    </source>
</evidence>
<evidence type="ECO:0000256" key="9">
    <source>
        <dbReference type="ARBA" id="ARBA00023163"/>
    </source>
</evidence>